<evidence type="ECO:0000256" key="4">
    <source>
        <dbReference type="ARBA" id="ARBA00022475"/>
    </source>
</evidence>
<feature type="transmembrane region" description="Helical" evidence="13">
    <location>
        <begin position="133"/>
        <end position="151"/>
    </location>
</feature>
<comment type="subcellular location">
    <subcellularLocation>
        <location evidence="2">Cell membrane</location>
        <topology evidence="2">Multi-pass membrane protein</topology>
    </subcellularLocation>
</comment>
<dbReference type="PANTHER" id="PTHR35864:SF1">
    <property type="entry name" value="ZINC METALLOPROTEASE YWHC-RELATED"/>
    <property type="match status" value="1"/>
</dbReference>
<keyword evidence="10 13" id="KW-1133">Transmembrane helix</keyword>
<comment type="cofactor">
    <cofactor evidence="1">
        <name>Zn(2+)</name>
        <dbReference type="ChEBI" id="CHEBI:29105"/>
    </cofactor>
</comment>
<keyword evidence="11" id="KW-0482">Metalloprotease</keyword>
<evidence type="ECO:0000256" key="2">
    <source>
        <dbReference type="ARBA" id="ARBA00004651"/>
    </source>
</evidence>
<dbReference type="Pfam" id="PF02163">
    <property type="entry name" value="Peptidase_M50"/>
    <property type="match status" value="1"/>
</dbReference>
<dbReference type="OrthoDB" id="9800627at2"/>
<dbReference type="EMBL" id="JYBP01000003">
    <property type="protein sequence ID" value="KJE25668.1"/>
    <property type="molecule type" value="Genomic_DNA"/>
</dbReference>
<evidence type="ECO:0000256" key="6">
    <source>
        <dbReference type="ARBA" id="ARBA00022692"/>
    </source>
</evidence>
<dbReference type="RefSeq" id="WP_044732867.1">
    <property type="nucleotide sequence ID" value="NZ_JYBP01000003.1"/>
</dbReference>
<feature type="domain" description="Peptidase M50" evidence="14">
    <location>
        <begin position="127"/>
        <end position="170"/>
    </location>
</feature>
<sequence>MEHILPYSLSEIPYVLLTLALAFSVHEFAHAYVAYKFGDPTAKNEGRLTLSPFAHLDLLGTLLIFLAGFGWARPVPVNRFYFKNPRLAGILVSVAGPLSNLVLAALGFVIWYAMIDFGIMRALPDWFAAGFDLFFQIFISLNAVLFLFNLLPFPPLDGYRIIEDLAPDGLRAKMTQWESYGALIFLILVLTPLDRYTIEPVFQVALPFVLENLQSLAANLFT</sequence>
<gene>
    <name evidence="15" type="ORF">LG52_3497</name>
</gene>
<organism evidence="15 16">
    <name type="scientific">Geobacillus kaustophilus</name>
    <dbReference type="NCBI Taxonomy" id="1462"/>
    <lineage>
        <taxon>Bacteria</taxon>
        <taxon>Bacillati</taxon>
        <taxon>Bacillota</taxon>
        <taxon>Bacilli</taxon>
        <taxon>Bacillales</taxon>
        <taxon>Anoxybacillaceae</taxon>
        <taxon>Geobacillus</taxon>
        <taxon>Geobacillus thermoleovorans group</taxon>
    </lineage>
</organism>
<evidence type="ECO:0000256" key="12">
    <source>
        <dbReference type="ARBA" id="ARBA00023136"/>
    </source>
</evidence>
<evidence type="ECO:0000256" key="13">
    <source>
        <dbReference type="SAM" id="Phobius"/>
    </source>
</evidence>
<evidence type="ECO:0000313" key="15">
    <source>
        <dbReference type="EMBL" id="KJE25668.1"/>
    </source>
</evidence>
<evidence type="ECO:0000256" key="1">
    <source>
        <dbReference type="ARBA" id="ARBA00001947"/>
    </source>
</evidence>
<dbReference type="GO" id="GO:0006508">
    <property type="term" value="P:proteolysis"/>
    <property type="evidence" value="ECO:0007669"/>
    <property type="project" value="UniProtKB-KW"/>
</dbReference>
<dbReference type="PANTHER" id="PTHR35864">
    <property type="entry name" value="ZINC METALLOPROTEASE MJ0611-RELATED"/>
    <property type="match status" value="1"/>
</dbReference>
<feature type="transmembrane region" description="Helical" evidence="13">
    <location>
        <begin position="87"/>
        <end position="113"/>
    </location>
</feature>
<comment type="similarity">
    <text evidence="3">Belongs to the peptidase M50B family.</text>
</comment>
<keyword evidence="9" id="KW-0862">Zinc</keyword>
<keyword evidence="5" id="KW-0645">Protease</keyword>
<feature type="transmembrane region" description="Helical" evidence="13">
    <location>
        <begin position="180"/>
        <end position="198"/>
    </location>
</feature>
<evidence type="ECO:0000256" key="8">
    <source>
        <dbReference type="ARBA" id="ARBA00022801"/>
    </source>
</evidence>
<dbReference type="InterPro" id="IPR052348">
    <property type="entry name" value="Metallopeptidase_M50B"/>
</dbReference>
<reference evidence="15 16" key="1">
    <citation type="submission" date="2015-01" db="EMBL/GenBank/DDBJ databases">
        <authorList>
            <person name="Filippidou S."/>
            <person name="Jeanneret N."/>
            <person name="Russel-Delif L."/>
            <person name="Junier T."/>
            <person name="Wunderlin T."/>
            <person name="Molina V."/>
            <person name="Johnson S.L."/>
            <person name="Davenport K.W."/>
            <person name="Chain P.S."/>
            <person name="Dorador C."/>
            <person name="Junier P."/>
        </authorList>
    </citation>
    <scope>NUCLEOTIDE SEQUENCE [LARGE SCALE GENOMIC DNA]</scope>
    <source>
        <strain evidence="15 16">Et7/4</strain>
    </source>
</reference>
<dbReference type="InterPro" id="IPR044537">
    <property type="entry name" value="Rip2-like"/>
</dbReference>
<accession>A0A0D8BN98</accession>
<evidence type="ECO:0000256" key="5">
    <source>
        <dbReference type="ARBA" id="ARBA00022670"/>
    </source>
</evidence>
<evidence type="ECO:0000259" key="14">
    <source>
        <dbReference type="Pfam" id="PF02163"/>
    </source>
</evidence>
<evidence type="ECO:0000256" key="7">
    <source>
        <dbReference type="ARBA" id="ARBA00022723"/>
    </source>
</evidence>
<comment type="caution">
    <text evidence="15">The sequence shown here is derived from an EMBL/GenBank/DDBJ whole genome shotgun (WGS) entry which is preliminary data.</text>
</comment>
<evidence type="ECO:0000313" key="16">
    <source>
        <dbReference type="Proteomes" id="UP000032522"/>
    </source>
</evidence>
<keyword evidence="7" id="KW-0479">Metal-binding</keyword>
<evidence type="ECO:0000256" key="3">
    <source>
        <dbReference type="ARBA" id="ARBA00007931"/>
    </source>
</evidence>
<proteinExistence type="inferred from homology"/>
<dbReference type="PATRIC" id="fig|1462.6.peg.3852"/>
<dbReference type="AlphaFoldDB" id="A0A0D8BN98"/>
<dbReference type="GO" id="GO:0005886">
    <property type="term" value="C:plasma membrane"/>
    <property type="evidence" value="ECO:0007669"/>
    <property type="project" value="UniProtKB-SubCell"/>
</dbReference>
<evidence type="ECO:0000256" key="10">
    <source>
        <dbReference type="ARBA" id="ARBA00022989"/>
    </source>
</evidence>
<evidence type="ECO:0000256" key="9">
    <source>
        <dbReference type="ARBA" id="ARBA00022833"/>
    </source>
</evidence>
<dbReference type="Proteomes" id="UP000032522">
    <property type="component" value="Unassembled WGS sequence"/>
</dbReference>
<dbReference type="MEROPS" id="M50.A05"/>
<evidence type="ECO:0000256" key="11">
    <source>
        <dbReference type="ARBA" id="ARBA00023049"/>
    </source>
</evidence>
<dbReference type="GO" id="GO:0046872">
    <property type="term" value="F:metal ion binding"/>
    <property type="evidence" value="ECO:0007669"/>
    <property type="project" value="UniProtKB-KW"/>
</dbReference>
<keyword evidence="12 13" id="KW-0472">Membrane</keyword>
<dbReference type="GO" id="GO:0008237">
    <property type="term" value="F:metallopeptidase activity"/>
    <property type="evidence" value="ECO:0007669"/>
    <property type="project" value="UniProtKB-KW"/>
</dbReference>
<name>A0A0D8BN98_GEOKU</name>
<dbReference type="InterPro" id="IPR008915">
    <property type="entry name" value="Peptidase_M50"/>
</dbReference>
<keyword evidence="8" id="KW-0378">Hydrolase</keyword>
<feature type="transmembrane region" description="Helical" evidence="13">
    <location>
        <begin position="12"/>
        <end position="33"/>
    </location>
</feature>
<keyword evidence="4" id="KW-1003">Cell membrane</keyword>
<protein>
    <submittedName>
        <fullName evidence="15">Peptidase M50 family protein</fullName>
    </submittedName>
</protein>
<dbReference type="CDD" id="cd06158">
    <property type="entry name" value="S2P-M50_like_1"/>
    <property type="match status" value="1"/>
</dbReference>
<feature type="transmembrane region" description="Helical" evidence="13">
    <location>
        <begin position="53"/>
        <end position="75"/>
    </location>
</feature>
<keyword evidence="6 13" id="KW-0812">Transmembrane</keyword>